<reference evidence="15 16" key="1">
    <citation type="journal article" date="2018" name="Environ. Microbiol.">
        <title>Ecological and genomic features of two widespread freshwater picocyanobacteria.</title>
        <authorList>
            <person name="Cabello-Yeves P.J."/>
            <person name="Picazo A."/>
            <person name="Camacho A."/>
            <person name="Callieri C."/>
            <person name="Rosselli R."/>
            <person name="Roda-Garcia J.J."/>
            <person name="Coutinho F.H."/>
            <person name="Rodriguez-Valera F."/>
        </authorList>
    </citation>
    <scope>NUCLEOTIDE SEQUENCE [LARGE SCALE GENOMIC DNA]</scope>
    <source>
        <strain evidence="15 16">Tous</strain>
    </source>
</reference>
<dbReference type="OrthoDB" id="9801978at2"/>
<comment type="function">
    <text evidence="10 11">Involved in cell wall formation. Catalyzes the final step in the synthesis of UDP-N-acetylmuramoyl-pentapeptide, the precursor of murein.</text>
</comment>
<dbReference type="GO" id="GO:0047480">
    <property type="term" value="F:UDP-N-acetylmuramoyl-tripeptide-D-alanyl-D-alanine ligase activity"/>
    <property type="evidence" value="ECO:0007669"/>
    <property type="project" value="UniProtKB-UniRule"/>
</dbReference>
<dbReference type="GO" id="GO:0008766">
    <property type="term" value="F:UDP-N-acetylmuramoylalanyl-D-glutamyl-2,6-diaminopimelate-D-alanyl-D-alanine ligase activity"/>
    <property type="evidence" value="ECO:0007669"/>
    <property type="project" value="RHEA"/>
</dbReference>
<dbReference type="InterPro" id="IPR051046">
    <property type="entry name" value="MurCDEF_CellWall_CoF430Synth"/>
</dbReference>
<comment type="subcellular location">
    <subcellularLocation>
        <location evidence="10 11">Cytoplasm</location>
    </subcellularLocation>
</comment>
<dbReference type="GO" id="GO:0005737">
    <property type="term" value="C:cytoplasm"/>
    <property type="evidence" value="ECO:0007669"/>
    <property type="project" value="UniProtKB-SubCell"/>
</dbReference>
<dbReference type="InterPro" id="IPR013221">
    <property type="entry name" value="Mur_ligase_cen"/>
</dbReference>
<comment type="catalytic activity">
    <reaction evidence="10 11">
        <text>D-alanyl-D-alanine + UDP-N-acetyl-alpha-D-muramoyl-L-alanyl-gamma-D-glutamyl-meso-2,6-diaminopimelate + ATP = UDP-N-acetyl-alpha-D-muramoyl-L-alanyl-gamma-D-glutamyl-meso-2,6-diaminopimeloyl-D-alanyl-D-alanine + ADP + phosphate + H(+)</text>
        <dbReference type="Rhea" id="RHEA:28374"/>
        <dbReference type="ChEBI" id="CHEBI:15378"/>
        <dbReference type="ChEBI" id="CHEBI:30616"/>
        <dbReference type="ChEBI" id="CHEBI:43474"/>
        <dbReference type="ChEBI" id="CHEBI:57822"/>
        <dbReference type="ChEBI" id="CHEBI:61386"/>
        <dbReference type="ChEBI" id="CHEBI:83905"/>
        <dbReference type="ChEBI" id="CHEBI:456216"/>
        <dbReference type="EC" id="6.3.2.10"/>
    </reaction>
</comment>
<keyword evidence="2 10" id="KW-0436">Ligase</keyword>
<evidence type="ECO:0000256" key="9">
    <source>
        <dbReference type="ARBA" id="ARBA00023316"/>
    </source>
</evidence>
<dbReference type="GO" id="GO:0071555">
    <property type="term" value="P:cell wall organization"/>
    <property type="evidence" value="ECO:0007669"/>
    <property type="project" value="UniProtKB-KW"/>
</dbReference>
<dbReference type="Pfam" id="PF01225">
    <property type="entry name" value="Mur_ligase"/>
    <property type="match status" value="1"/>
</dbReference>
<dbReference type="InterPro" id="IPR005863">
    <property type="entry name" value="UDP-N-AcMur_synth"/>
</dbReference>
<evidence type="ECO:0000256" key="7">
    <source>
        <dbReference type="ARBA" id="ARBA00022984"/>
    </source>
</evidence>
<dbReference type="SUPFAM" id="SSF63418">
    <property type="entry name" value="MurE/MurF N-terminal domain"/>
    <property type="match status" value="1"/>
</dbReference>
<evidence type="ECO:0000256" key="6">
    <source>
        <dbReference type="ARBA" id="ARBA00022960"/>
    </source>
</evidence>
<dbReference type="Gene3D" id="3.40.1390.10">
    <property type="entry name" value="MurE/MurF, N-terminal domain"/>
    <property type="match status" value="1"/>
</dbReference>
<sequence length="464" mass="48429">MSLRLAQLQELWGQPVTGPLAVDQAELKLAPQAICTDSRQLSGGDLFLPLIGERFDGHGFLAAALEAGAAALIAQAGHLAPASQASVLAAAAAAHVPLWLVQDTLQAYQELAGLCRLQLAAPVVAVTGSAGKTTTRELIRSALAPLGPIWASSGNENNDVGVPLTLLGAGPDQAALVVEMGMRGLGEIERLSRCASPDVAVITNIGTAHIGRLGSREAIATAKCEIVAGLRPDGLVVIPAGDPLLDRSLASVWSGRVVRVALQGEGHEAAADLVGSLDCQGEILELAGVALPVPLEGVHHARNLLLAMAVARELGLEPQRWRPLQVDLPGGRSRRLQQNGVLVLDETYNASPEAVLAALELLAQQPGRRFAVLGTMLELGEQSLALHRSVAERARQLDLDGLVIVDQGEEGAAMIAAATGLSRLRQVDCPEAAAEPLLQWLQPGDVLLLKASRGVALERLIPLL</sequence>
<evidence type="ECO:0000256" key="5">
    <source>
        <dbReference type="ARBA" id="ARBA00022840"/>
    </source>
</evidence>
<dbReference type="GO" id="GO:0005524">
    <property type="term" value="F:ATP binding"/>
    <property type="evidence" value="ECO:0007669"/>
    <property type="project" value="UniProtKB-UniRule"/>
</dbReference>
<feature type="domain" description="Mur ligase N-terminal catalytic" evidence="12">
    <location>
        <begin position="34"/>
        <end position="112"/>
    </location>
</feature>
<dbReference type="UniPathway" id="UPA00219"/>
<dbReference type="PANTHER" id="PTHR43024:SF1">
    <property type="entry name" value="UDP-N-ACETYLMURAMOYL-TRIPEPTIDE--D-ALANYL-D-ALANINE LIGASE"/>
    <property type="match status" value="1"/>
</dbReference>
<dbReference type="Pfam" id="PF08245">
    <property type="entry name" value="Mur_ligase_M"/>
    <property type="match status" value="1"/>
</dbReference>
<evidence type="ECO:0000256" key="11">
    <source>
        <dbReference type="RuleBase" id="RU004136"/>
    </source>
</evidence>
<dbReference type="AlphaFoldDB" id="A0A2P7N0D1"/>
<evidence type="ECO:0000259" key="13">
    <source>
        <dbReference type="Pfam" id="PF02875"/>
    </source>
</evidence>
<keyword evidence="1 10" id="KW-0963">Cytoplasm</keyword>
<keyword evidence="6 10" id="KW-0133">Cell shape</keyword>
<evidence type="ECO:0000256" key="2">
    <source>
        <dbReference type="ARBA" id="ARBA00022598"/>
    </source>
</evidence>
<evidence type="ECO:0000256" key="8">
    <source>
        <dbReference type="ARBA" id="ARBA00023306"/>
    </source>
</evidence>
<dbReference type="GO" id="GO:0008360">
    <property type="term" value="P:regulation of cell shape"/>
    <property type="evidence" value="ECO:0007669"/>
    <property type="project" value="UniProtKB-KW"/>
</dbReference>
<dbReference type="GO" id="GO:0051301">
    <property type="term" value="P:cell division"/>
    <property type="evidence" value="ECO:0007669"/>
    <property type="project" value="UniProtKB-KW"/>
</dbReference>
<feature type="binding site" evidence="10">
    <location>
        <begin position="128"/>
        <end position="134"/>
    </location>
    <ligand>
        <name>ATP</name>
        <dbReference type="ChEBI" id="CHEBI:30616"/>
    </ligand>
</feature>
<evidence type="ECO:0000256" key="1">
    <source>
        <dbReference type="ARBA" id="ARBA00022490"/>
    </source>
</evidence>
<keyword evidence="5 10" id="KW-0067">ATP-binding</keyword>
<evidence type="ECO:0000313" key="15">
    <source>
        <dbReference type="EMBL" id="PSJ06924.1"/>
    </source>
</evidence>
<dbReference type="RefSeq" id="WP_106501896.1">
    <property type="nucleotide sequence ID" value="NZ_PXXO01000002.1"/>
</dbReference>
<protein>
    <recommendedName>
        <fullName evidence="10 11">UDP-N-acetylmuramoyl-tripeptide--D-alanyl-D-alanine ligase</fullName>
        <ecNumber evidence="10 11">6.3.2.10</ecNumber>
    </recommendedName>
    <alternativeName>
        <fullName evidence="10">D-alanyl-D-alanine-adding enzyme</fullName>
    </alternativeName>
</protein>
<keyword evidence="7 10" id="KW-0573">Peptidoglycan synthesis</keyword>
<evidence type="ECO:0000256" key="4">
    <source>
        <dbReference type="ARBA" id="ARBA00022741"/>
    </source>
</evidence>
<organism evidence="15 16">
    <name type="scientific">Cyanobium usitatum str. Tous</name>
    <dbReference type="NCBI Taxonomy" id="2116684"/>
    <lineage>
        <taxon>Bacteria</taxon>
        <taxon>Bacillati</taxon>
        <taxon>Cyanobacteriota</taxon>
        <taxon>Cyanophyceae</taxon>
        <taxon>Synechococcales</taxon>
        <taxon>Prochlorococcaceae</taxon>
        <taxon>Cyanobium</taxon>
    </lineage>
</organism>
<comment type="pathway">
    <text evidence="10 11">Cell wall biogenesis; peptidoglycan biosynthesis.</text>
</comment>
<evidence type="ECO:0000313" key="16">
    <source>
        <dbReference type="Proteomes" id="UP000243002"/>
    </source>
</evidence>
<keyword evidence="4 10" id="KW-0547">Nucleotide-binding</keyword>
<keyword evidence="9 10" id="KW-0961">Cell wall biogenesis/degradation</keyword>
<dbReference type="Gene3D" id="3.90.190.20">
    <property type="entry name" value="Mur ligase, C-terminal domain"/>
    <property type="match status" value="1"/>
</dbReference>
<dbReference type="EC" id="6.3.2.10" evidence="10 11"/>
<comment type="similarity">
    <text evidence="10">Belongs to the MurCDEF family. MurF subfamily.</text>
</comment>
<evidence type="ECO:0000259" key="14">
    <source>
        <dbReference type="Pfam" id="PF08245"/>
    </source>
</evidence>
<accession>A0A2P7N0D1</accession>
<keyword evidence="8 10" id="KW-0131">Cell cycle</keyword>
<dbReference type="NCBIfam" id="TIGR01143">
    <property type="entry name" value="murF"/>
    <property type="match status" value="1"/>
</dbReference>
<dbReference type="GO" id="GO:0009252">
    <property type="term" value="P:peptidoglycan biosynthetic process"/>
    <property type="evidence" value="ECO:0007669"/>
    <property type="project" value="UniProtKB-UniRule"/>
</dbReference>
<gene>
    <name evidence="10" type="primary">murF</name>
    <name evidence="15" type="ORF">C7K55_02915</name>
</gene>
<feature type="domain" description="Mur ligase central" evidence="14">
    <location>
        <begin position="126"/>
        <end position="311"/>
    </location>
</feature>
<evidence type="ECO:0000256" key="3">
    <source>
        <dbReference type="ARBA" id="ARBA00022618"/>
    </source>
</evidence>
<evidence type="ECO:0000256" key="10">
    <source>
        <dbReference type="HAMAP-Rule" id="MF_02019"/>
    </source>
</evidence>
<evidence type="ECO:0000259" key="12">
    <source>
        <dbReference type="Pfam" id="PF01225"/>
    </source>
</evidence>
<comment type="caution">
    <text evidence="15">The sequence shown here is derived from an EMBL/GenBank/DDBJ whole genome shotgun (WGS) entry which is preliminary data.</text>
</comment>
<dbReference type="SUPFAM" id="SSF53623">
    <property type="entry name" value="MurD-like peptide ligases, catalytic domain"/>
    <property type="match status" value="1"/>
</dbReference>
<keyword evidence="3 10" id="KW-0132">Cell division</keyword>
<dbReference type="Proteomes" id="UP000243002">
    <property type="component" value="Unassembled WGS sequence"/>
</dbReference>
<dbReference type="InterPro" id="IPR035911">
    <property type="entry name" value="MurE/MurF_N"/>
</dbReference>
<dbReference type="InterPro" id="IPR000713">
    <property type="entry name" value="Mur_ligase_N"/>
</dbReference>
<dbReference type="PANTHER" id="PTHR43024">
    <property type="entry name" value="UDP-N-ACETYLMURAMOYL-TRIPEPTIDE--D-ALANYL-D-ALANINE LIGASE"/>
    <property type="match status" value="1"/>
</dbReference>
<dbReference type="Pfam" id="PF02875">
    <property type="entry name" value="Mur_ligase_C"/>
    <property type="match status" value="1"/>
</dbReference>
<feature type="domain" description="Mur ligase C-terminal" evidence="13">
    <location>
        <begin position="331"/>
        <end position="453"/>
    </location>
</feature>
<dbReference type="SUPFAM" id="SSF53244">
    <property type="entry name" value="MurD-like peptide ligases, peptide-binding domain"/>
    <property type="match status" value="1"/>
</dbReference>
<name>A0A2P7N0D1_9CYAN</name>
<dbReference type="Gene3D" id="3.40.1190.10">
    <property type="entry name" value="Mur-like, catalytic domain"/>
    <property type="match status" value="1"/>
</dbReference>
<proteinExistence type="inferred from homology"/>
<dbReference type="HAMAP" id="MF_02019">
    <property type="entry name" value="MurF"/>
    <property type="match status" value="1"/>
</dbReference>
<keyword evidence="16" id="KW-1185">Reference proteome</keyword>
<dbReference type="InterPro" id="IPR036565">
    <property type="entry name" value="Mur-like_cat_sf"/>
</dbReference>
<dbReference type="InterPro" id="IPR004101">
    <property type="entry name" value="Mur_ligase_C"/>
</dbReference>
<dbReference type="EMBL" id="PXXO01000002">
    <property type="protein sequence ID" value="PSJ06924.1"/>
    <property type="molecule type" value="Genomic_DNA"/>
</dbReference>
<dbReference type="InterPro" id="IPR036615">
    <property type="entry name" value="Mur_ligase_C_dom_sf"/>
</dbReference>